<accession>A0A3M3WAI1</accession>
<comment type="caution">
    <text evidence="1">The sequence shown here is derived from an EMBL/GenBank/DDBJ whole genome shotgun (WGS) entry which is preliminary data.</text>
</comment>
<reference evidence="1 2" key="1">
    <citation type="submission" date="2018-08" db="EMBL/GenBank/DDBJ databases">
        <title>Recombination of ecologically and evolutionarily significant loci maintains genetic cohesion in the Pseudomonas syringae species complex.</title>
        <authorList>
            <person name="Dillon M."/>
            <person name="Thakur S."/>
            <person name="Almeida R.N.D."/>
            <person name="Weir B.S."/>
            <person name="Guttman D.S."/>
        </authorList>
    </citation>
    <scope>NUCLEOTIDE SEQUENCE [LARGE SCALE GENOMIC DNA]</scope>
    <source>
        <strain evidence="1 2">ICMP 4316</strain>
    </source>
</reference>
<gene>
    <name evidence="1" type="ORF">ALQ39_05765</name>
</gene>
<protein>
    <submittedName>
        <fullName evidence="1">Uncharacterized protein</fullName>
    </submittedName>
</protein>
<dbReference type="EMBL" id="RBPV01000327">
    <property type="protein sequence ID" value="RMO54798.1"/>
    <property type="molecule type" value="Genomic_DNA"/>
</dbReference>
<name>A0A3M3WAI1_PSEA0</name>
<dbReference type="Proteomes" id="UP000275613">
    <property type="component" value="Unassembled WGS sequence"/>
</dbReference>
<evidence type="ECO:0000313" key="1">
    <source>
        <dbReference type="EMBL" id="RMO54798.1"/>
    </source>
</evidence>
<sequence>MLAQRIEGQALAGSVAGQAAPKICIVTPRVVHATAQHVQCPDRIACSIKADLRQPRLGQQIVQFYHRRLPQEGTQRLIDLRSAPLPAIEAVTGDVRRTQNAQVGQRHVDLRLTFPHIQHGLQVFALKQHVVQRSVVHHGTTAGIDQPGALPELAQTGFVEQVPGCQRPGLAQRRVQADDVTALQYLVKADEVTTFGRLAWRIADQYVPAKGLQDIDQTTTRLPCTDHTVSTLREVDAFDFSQGQQAAEHVIHHAARIAARCAGPLDTGLLKPVQIQMIGADGAGADKPHRAAFEQLTGYGCHGAHQQDVGVRHRSAIYGTSRQAMNLTEMSEKSVEQGNIFVSNNAHGRLSGSGEQGPVPSGNRCVVNRRGLQRCNNQSGFLRIQYRNVPSSACSATSSCPRNTQNFGISRRVDGSVAITLSRPPAGKSRTF</sequence>
<organism evidence="1 2">
    <name type="scientific">Pseudomonas amygdali pv. eriobotryae</name>
    <dbReference type="NCBI Taxonomy" id="129137"/>
    <lineage>
        <taxon>Bacteria</taxon>
        <taxon>Pseudomonadati</taxon>
        <taxon>Pseudomonadota</taxon>
        <taxon>Gammaproteobacteria</taxon>
        <taxon>Pseudomonadales</taxon>
        <taxon>Pseudomonadaceae</taxon>
        <taxon>Pseudomonas</taxon>
        <taxon>Pseudomonas amygdali</taxon>
    </lineage>
</organism>
<dbReference type="AlphaFoldDB" id="A0A3M3WAI1"/>
<proteinExistence type="predicted"/>
<evidence type="ECO:0000313" key="2">
    <source>
        <dbReference type="Proteomes" id="UP000275613"/>
    </source>
</evidence>